<dbReference type="eggNOG" id="COG2223">
    <property type="taxonomic scope" value="Bacteria"/>
</dbReference>
<dbReference type="GO" id="GO:0022857">
    <property type="term" value="F:transmembrane transporter activity"/>
    <property type="evidence" value="ECO:0007669"/>
    <property type="project" value="InterPro"/>
</dbReference>
<feature type="transmembrane region" description="Helical" evidence="7">
    <location>
        <begin position="65"/>
        <end position="89"/>
    </location>
</feature>
<dbReference type="EMBL" id="CP001686">
    <property type="protein sequence ID" value="ACV07174.1"/>
    <property type="molecule type" value="Genomic_DNA"/>
</dbReference>
<evidence type="ECO:0000259" key="8">
    <source>
        <dbReference type="PROSITE" id="PS50850"/>
    </source>
</evidence>
<dbReference type="KEGG" id="kse:Ksed_21890"/>
<keyword evidence="5 7" id="KW-0472">Membrane</keyword>
<feature type="transmembrane region" description="Helical" evidence="7">
    <location>
        <begin position="361"/>
        <end position="387"/>
    </location>
</feature>
<dbReference type="Gene3D" id="1.20.1250.20">
    <property type="entry name" value="MFS general substrate transporter like domains"/>
    <property type="match status" value="1"/>
</dbReference>
<feature type="region of interest" description="Disordered" evidence="6">
    <location>
        <begin position="411"/>
        <end position="460"/>
    </location>
</feature>
<dbReference type="PANTHER" id="PTHR43124:SF3">
    <property type="entry name" value="CHLORAMPHENICOL EFFLUX PUMP RV0191"/>
    <property type="match status" value="1"/>
</dbReference>
<feature type="transmembrane region" description="Helical" evidence="7">
    <location>
        <begin position="158"/>
        <end position="179"/>
    </location>
</feature>
<feature type="transmembrane region" description="Helical" evidence="7">
    <location>
        <begin position="96"/>
        <end position="116"/>
    </location>
</feature>
<keyword evidence="3 7" id="KW-0812">Transmembrane</keyword>
<protein>
    <submittedName>
        <fullName evidence="9">Nitrate/nitrite transporter</fullName>
    </submittedName>
</protein>
<organism evidence="9 10">
    <name type="scientific">Kytococcus sedentarius (strain ATCC 14392 / DSM 20547 / JCM 11482 / CCUG 33030 / NBRC 15357 / NCTC 11040 / CCM 314 / 541)</name>
    <name type="common">Micrococcus sedentarius</name>
    <dbReference type="NCBI Taxonomy" id="478801"/>
    <lineage>
        <taxon>Bacteria</taxon>
        <taxon>Bacillati</taxon>
        <taxon>Actinomycetota</taxon>
        <taxon>Actinomycetes</taxon>
        <taxon>Micrococcales</taxon>
        <taxon>Kytococcaceae</taxon>
        <taxon>Kytococcus</taxon>
    </lineage>
</organism>
<reference evidence="9 10" key="1">
    <citation type="journal article" date="2009" name="Stand. Genomic Sci.">
        <title>Complete genome sequence of Kytococcus sedentarius type strain (541).</title>
        <authorList>
            <person name="Sims D."/>
            <person name="Brettin T."/>
            <person name="Detter J.C."/>
            <person name="Han C."/>
            <person name="Lapidus A."/>
            <person name="Copeland A."/>
            <person name="Glavina Del Rio T."/>
            <person name="Nolan M."/>
            <person name="Chen F."/>
            <person name="Lucas S."/>
            <person name="Tice H."/>
            <person name="Cheng J.F."/>
            <person name="Bruce D."/>
            <person name="Goodwin L."/>
            <person name="Pitluck S."/>
            <person name="Ovchinnikova G."/>
            <person name="Pati A."/>
            <person name="Ivanova N."/>
            <person name="Mavrommatis K."/>
            <person name="Chen A."/>
            <person name="Palaniappan K."/>
            <person name="D'haeseleer P."/>
            <person name="Chain P."/>
            <person name="Bristow J."/>
            <person name="Eisen J.A."/>
            <person name="Markowitz V."/>
            <person name="Hugenholtz P."/>
            <person name="Schneider S."/>
            <person name="Goker M."/>
            <person name="Pukall R."/>
            <person name="Kyrpides N.C."/>
            <person name="Klenk H.P."/>
        </authorList>
    </citation>
    <scope>NUCLEOTIDE SEQUENCE [LARGE SCALE GENOMIC DNA]</scope>
    <source>
        <strain evidence="10">ATCC 14392 / DSM 20547 / JCM 11482 / CCUG 33030 / NBRC 15357 / NCTC 11040 / CCM 314 / 541</strain>
    </source>
</reference>
<evidence type="ECO:0000256" key="5">
    <source>
        <dbReference type="ARBA" id="ARBA00023136"/>
    </source>
</evidence>
<evidence type="ECO:0000313" key="9">
    <source>
        <dbReference type="EMBL" id="ACV07174.1"/>
    </source>
</evidence>
<feature type="transmembrane region" description="Helical" evidence="7">
    <location>
        <begin position="185"/>
        <end position="205"/>
    </location>
</feature>
<dbReference type="PANTHER" id="PTHR43124">
    <property type="entry name" value="PURINE EFFLUX PUMP PBUE"/>
    <property type="match status" value="1"/>
</dbReference>
<keyword evidence="4 7" id="KW-1133">Transmembrane helix</keyword>
<evidence type="ECO:0000256" key="2">
    <source>
        <dbReference type="ARBA" id="ARBA00022475"/>
    </source>
</evidence>
<feature type="transmembrane region" description="Helical" evidence="7">
    <location>
        <begin position="236"/>
        <end position="258"/>
    </location>
</feature>
<evidence type="ECO:0000256" key="4">
    <source>
        <dbReference type="ARBA" id="ARBA00022989"/>
    </source>
</evidence>
<feature type="region of interest" description="Disordered" evidence="6">
    <location>
        <begin position="1"/>
        <end position="20"/>
    </location>
</feature>
<dbReference type="InterPro" id="IPR011701">
    <property type="entry name" value="MFS"/>
</dbReference>
<accession>C7NLH8</accession>
<feature type="transmembrane region" description="Helical" evidence="7">
    <location>
        <begin position="270"/>
        <end position="292"/>
    </location>
</feature>
<feature type="transmembrane region" description="Helical" evidence="7">
    <location>
        <begin position="304"/>
        <end position="322"/>
    </location>
</feature>
<feature type="transmembrane region" description="Helical" evidence="7">
    <location>
        <begin position="122"/>
        <end position="146"/>
    </location>
</feature>
<evidence type="ECO:0000313" key="10">
    <source>
        <dbReference type="Proteomes" id="UP000006666"/>
    </source>
</evidence>
<dbReference type="Proteomes" id="UP000006666">
    <property type="component" value="Chromosome"/>
</dbReference>
<gene>
    <name evidence="9" type="ordered locus">Ksed_21890</name>
</gene>
<name>C7NLH8_KYTSD</name>
<feature type="transmembrane region" description="Helical" evidence="7">
    <location>
        <begin position="328"/>
        <end position="349"/>
    </location>
</feature>
<dbReference type="Pfam" id="PF07690">
    <property type="entry name" value="MFS_1"/>
    <property type="match status" value="1"/>
</dbReference>
<dbReference type="InterPro" id="IPR036259">
    <property type="entry name" value="MFS_trans_sf"/>
</dbReference>
<dbReference type="CDD" id="cd06174">
    <property type="entry name" value="MFS"/>
    <property type="match status" value="1"/>
</dbReference>
<comment type="subcellular location">
    <subcellularLocation>
        <location evidence="1">Cell membrane</location>
        <topology evidence="1">Multi-pass membrane protein</topology>
    </subcellularLocation>
</comment>
<dbReference type="InterPro" id="IPR020846">
    <property type="entry name" value="MFS_dom"/>
</dbReference>
<keyword evidence="10" id="KW-1185">Reference proteome</keyword>
<evidence type="ECO:0000256" key="6">
    <source>
        <dbReference type="SAM" id="MobiDB-lite"/>
    </source>
</evidence>
<proteinExistence type="predicted"/>
<feature type="domain" description="Major facilitator superfamily (MFS) profile" evidence="8">
    <location>
        <begin position="31"/>
        <end position="460"/>
    </location>
</feature>
<dbReference type="InterPro" id="IPR050189">
    <property type="entry name" value="MFS_Efflux_Transporters"/>
</dbReference>
<dbReference type="STRING" id="478801.Ksed_21890"/>
<feature type="transmembrane region" description="Helical" evidence="7">
    <location>
        <begin position="27"/>
        <end position="45"/>
    </location>
</feature>
<dbReference type="RefSeq" id="WP_015780109.1">
    <property type="nucleotide sequence ID" value="NC_013169.1"/>
</dbReference>
<evidence type="ECO:0000256" key="1">
    <source>
        <dbReference type="ARBA" id="ARBA00004651"/>
    </source>
</evidence>
<dbReference type="HOGENOM" id="CLU_001265_62_1_11"/>
<keyword evidence="2" id="KW-1003">Cell membrane</keyword>
<dbReference type="AlphaFoldDB" id="C7NLH8"/>
<sequence>MSREQNSPAATGRTPSAAPFRSSTPPAAWFVWGAAAFAFAIAVFHRSSLGVAAVPAAERFEVGASVVATFVVVQLLVYSLAQIPVGIALDRYGSRLLITLGALLMMVGQASMALAPDLGWAIAARVLVGAGDAMTFASAIRLVPAWFAPSRIPLMTQITGLTGQFGQILSAVPLVALLANAGWRPAFLAAAATSAVACVVAVTLIRDRPPGDEPRRNPTRRPRTSIASVLRHPGTWLGASTHAATVFGPMVFAMMWGFPYLTEGEGRSAAFASSMLTLSVVLGLVFGPMVGFLTQRHPLRRSTLVILVILANALPFTLMVAWPGPAPAWLLVLWVVGLSSGGPGSAVAFDFARTFSPSERLGSATGIIIMTGFGVTLVTILGIGVVLDLQGGRLRPAHLPHRAGRAVRAVRPGHRGHPVVPDSGPAADARGGEPVRPHLARGLAPGVRQPQLAPDHEGLT</sequence>
<evidence type="ECO:0000256" key="7">
    <source>
        <dbReference type="SAM" id="Phobius"/>
    </source>
</evidence>
<dbReference type="PROSITE" id="PS50850">
    <property type="entry name" value="MFS"/>
    <property type="match status" value="1"/>
</dbReference>
<dbReference type="GO" id="GO:0005886">
    <property type="term" value="C:plasma membrane"/>
    <property type="evidence" value="ECO:0007669"/>
    <property type="project" value="UniProtKB-SubCell"/>
</dbReference>
<evidence type="ECO:0000256" key="3">
    <source>
        <dbReference type="ARBA" id="ARBA00022692"/>
    </source>
</evidence>
<dbReference type="SUPFAM" id="SSF103473">
    <property type="entry name" value="MFS general substrate transporter"/>
    <property type="match status" value="1"/>
</dbReference>